<organism evidence="2">
    <name type="scientific">marine sediment metagenome</name>
    <dbReference type="NCBI Taxonomy" id="412755"/>
    <lineage>
        <taxon>unclassified sequences</taxon>
        <taxon>metagenomes</taxon>
        <taxon>ecological metagenomes</taxon>
    </lineage>
</organism>
<dbReference type="EMBL" id="BARS01026146">
    <property type="protein sequence ID" value="GAG12208.1"/>
    <property type="molecule type" value="Genomic_DNA"/>
</dbReference>
<feature type="compositionally biased region" description="Basic residues" evidence="1">
    <location>
        <begin position="45"/>
        <end position="54"/>
    </location>
</feature>
<reference evidence="2" key="1">
    <citation type="journal article" date="2014" name="Front. Microbiol.">
        <title>High frequency of phylogenetically diverse reductive dehalogenase-homologous genes in deep subseafloor sedimentary metagenomes.</title>
        <authorList>
            <person name="Kawai M."/>
            <person name="Futagami T."/>
            <person name="Toyoda A."/>
            <person name="Takaki Y."/>
            <person name="Nishi S."/>
            <person name="Hori S."/>
            <person name="Arai W."/>
            <person name="Tsubouchi T."/>
            <person name="Morono Y."/>
            <person name="Uchiyama I."/>
            <person name="Ito T."/>
            <person name="Fujiyama A."/>
            <person name="Inagaki F."/>
            <person name="Takami H."/>
        </authorList>
    </citation>
    <scope>NUCLEOTIDE SEQUENCE</scope>
    <source>
        <strain evidence="2">Expedition CK06-06</strain>
    </source>
</reference>
<sequence length="54" mass="6319">MVLKKLKKKRSEEPEEEYEGMEEEELSDEEKEELEDEEKAVKGKAPGKKKPTKP</sequence>
<gene>
    <name evidence="2" type="ORF">S01H1_41238</name>
</gene>
<protein>
    <submittedName>
        <fullName evidence="2">Uncharacterized protein</fullName>
    </submittedName>
</protein>
<feature type="compositionally biased region" description="Acidic residues" evidence="1">
    <location>
        <begin position="13"/>
        <end position="38"/>
    </location>
</feature>
<feature type="region of interest" description="Disordered" evidence="1">
    <location>
        <begin position="1"/>
        <end position="54"/>
    </location>
</feature>
<comment type="caution">
    <text evidence="2">The sequence shown here is derived from an EMBL/GenBank/DDBJ whole genome shotgun (WGS) entry which is preliminary data.</text>
</comment>
<dbReference type="AlphaFoldDB" id="X0VI83"/>
<evidence type="ECO:0000313" key="2">
    <source>
        <dbReference type="EMBL" id="GAG12208.1"/>
    </source>
</evidence>
<accession>X0VI83</accession>
<proteinExistence type="predicted"/>
<feature type="non-terminal residue" evidence="2">
    <location>
        <position position="54"/>
    </location>
</feature>
<evidence type="ECO:0000256" key="1">
    <source>
        <dbReference type="SAM" id="MobiDB-lite"/>
    </source>
</evidence>
<name>X0VI83_9ZZZZ</name>